<protein>
    <submittedName>
        <fullName evidence="3">Cytochrome c biogenesis protein DipZ</fullName>
    </submittedName>
</protein>
<reference evidence="4" key="1">
    <citation type="journal article" date="2019" name="Int. J. Syst. Evol. Microbiol.">
        <title>The Global Catalogue of Microorganisms (GCM) 10K type strain sequencing project: providing services to taxonomists for standard genome sequencing and annotation.</title>
        <authorList>
            <consortium name="The Broad Institute Genomics Platform"/>
            <consortium name="The Broad Institute Genome Sequencing Center for Infectious Disease"/>
            <person name="Wu L."/>
            <person name="Ma J."/>
        </authorList>
    </citation>
    <scope>NUCLEOTIDE SEQUENCE [LARGE SCALE GENOMIC DNA]</scope>
    <source>
        <strain evidence="4">KCTC 42182</strain>
    </source>
</reference>
<evidence type="ECO:0000256" key="1">
    <source>
        <dbReference type="SAM" id="Phobius"/>
    </source>
</evidence>
<name>A0ABV7VJ69_9PROT</name>
<sequence length="573" mass="60158">MTLLILAYAAGLLTIATPCILPVLPFVLARVGLPFRRGGLPMLLGLAIAFAAVASLASVAGHWAVAANHYGRGIALAVMALFGLTLLVPAVADRLLAPLAALGGRLSQQAEGRATAGASLLLGLATGLVWAPCAGPVLGLILTGAALRGPNADTALLLLTYAAGAATALAAGLLFGGRLLAMAGRLRTARWSDGLRRLSGATVIAGVVAIWSGLDVGLFTRLSSAGTTQIENCLLALIGDARAAEPGEPRPRPLTGPQAALLGAQQWLNTAPLRPQDLQGKVVLVNFWTYSCINCLRVLPHVRAWAEKYRDSGLVVIGVHTPEFAFEKDAGNVQKALGHLGIHYPVAIDNDFGIWRAFGNVAWPGLYFIDAHGQVRHRVLGEGRYDDSERLIQTLLSEARAAPVAMPLGGEQASGAQVAPDESDLHSGETYVGYAQTRGFASPGGQTEDTEAFYRAPATLRLNHWGLGGSWTVGGEFATLNGEAGRIVYRFHARDLHLVMGPPAPGQAMRFRVTIDGAAPGADHGADVDAEGWGSLQDTRLYQLVRQSGDIADRTFAIEFEGAGVRAYAFTFG</sequence>
<feature type="domain" description="Thioredoxin" evidence="2">
    <location>
        <begin position="253"/>
        <end position="397"/>
    </location>
</feature>
<dbReference type="Pfam" id="PF17991">
    <property type="entry name" value="Thioredoxin_10"/>
    <property type="match status" value="1"/>
</dbReference>
<dbReference type="PROSITE" id="PS51352">
    <property type="entry name" value="THIOREDOXIN_2"/>
    <property type="match status" value="1"/>
</dbReference>
<feature type="transmembrane region" description="Helical" evidence="1">
    <location>
        <begin position="118"/>
        <end position="142"/>
    </location>
</feature>
<dbReference type="Proteomes" id="UP001595711">
    <property type="component" value="Unassembled WGS sequence"/>
</dbReference>
<dbReference type="CDD" id="cd03012">
    <property type="entry name" value="TlpA_like_DipZ_like"/>
    <property type="match status" value="1"/>
</dbReference>
<evidence type="ECO:0000259" key="2">
    <source>
        <dbReference type="PROSITE" id="PS51352"/>
    </source>
</evidence>
<dbReference type="RefSeq" id="WP_379728428.1">
    <property type="nucleotide sequence ID" value="NZ_JBHRYJ010000003.1"/>
</dbReference>
<keyword evidence="1" id="KW-0472">Membrane</keyword>
<dbReference type="Gene3D" id="3.40.30.10">
    <property type="entry name" value="Glutaredoxin"/>
    <property type="match status" value="1"/>
</dbReference>
<dbReference type="InterPro" id="IPR036249">
    <property type="entry name" value="Thioredoxin-like_sf"/>
</dbReference>
<dbReference type="EMBL" id="JBHRYJ010000003">
    <property type="protein sequence ID" value="MFC3677033.1"/>
    <property type="molecule type" value="Genomic_DNA"/>
</dbReference>
<keyword evidence="4" id="KW-1185">Reference proteome</keyword>
<dbReference type="PANTHER" id="PTHR46388:SF2">
    <property type="entry name" value="NHL REPEAT-CONTAINING PROTEIN 2"/>
    <property type="match status" value="1"/>
</dbReference>
<keyword evidence="1" id="KW-1133">Transmembrane helix</keyword>
<evidence type="ECO:0000313" key="3">
    <source>
        <dbReference type="EMBL" id="MFC3677033.1"/>
    </source>
</evidence>
<dbReference type="Pfam" id="PF00578">
    <property type="entry name" value="AhpC-TSA"/>
    <property type="match status" value="1"/>
</dbReference>
<dbReference type="SUPFAM" id="SSF52833">
    <property type="entry name" value="Thioredoxin-like"/>
    <property type="match status" value="1"/>
</dbReference>
<feature type="transmembrane region" description="Helical" evidence="1">
    <location>
        <begin position="6"/>
        <end position="28"/>
    </location>
</feature>
<dbReference type="InterPro" id="IPR041017">
    <property type="entry name" value="Thioredoxin_10"/>
</dbReference>
<comment type="caution">
    <text evidence="3">The sequence shown here is derived from an EMBL/GenBank/DDBJ whole genome shotgun (WGS) entry which is preliminary data.</text>
</comment>
<feature type="transmembrane region" description="Helical" evidence="1">
    <location>
        <begin position="40"/>
        <end position="61"/>
    </location>
</feature>
<feature type="transmembrane region" description="Helical" evidence="1">
    <location>
        <begin position="154"/>
        <end position="177"/>
    </location>
</feature>
<dbReference type="InterPro" id="IPR013766">
    <property type="entry name" value="Thioredoxin_domain"/>
</dbReference>
<gene>
    <name evidence="3" type="ORF">ACFOOQ_15855</name>
</gene>
<dbReference type="InterPro" id="IPR000866">
    <property type="entry name" value="AhpC/TSA"/>
</dbReference>
<keyword evidence="1" id="KW-0812">Transmembrane</keyword>
<organism evidence="3 4">
    <name type="scientific">Ferrovibrio xuzhouensis</name>
    <dbReference type="NCBI Taxonomy" id="1576914"/>
    <lineage>
        <taxon>Bacteria</taxon>
        <taxon>Pseudomonadati</taxon>
        <taxon>Pseudomonadota</taxon>
        <taxon>Alphaproteobacteria</taxon>
        <taxon>Rhodospirillales</taxon>
        <taxon>Rhodospirillaceae</taxon>
        <taxon>Ferrovibrio</taxon>
    </lineage>
</organism>
<proteinExistence type="predicted"/>
<dbReference type="PANTHER" id="PTHR46388">
    <property type="entry name" value="NHL REPEAT-CONTAINING PROTEIN 2"/>
    <property type="match status" value="1"/>
</dbReference>
<feature type="transmembrane region" description="Helical" evidence="1">
    <location>
        <begin position="73"/>
        <end position="97"/>
    </location>
</feature>
<evidence type="ECO:0000313" key="4">
    <source>
        <dbReference type="Proteomes" id="UP001595711"/>
    </source>
</evidence>
<accession>A0ABV7VJ69</accession>
<dbReference type="Gene3D" id="2.60.120.260">
    <property type="entry name" value="Galactose-binding domain-like"/>
    <property type="match status" value="1"/>
</dbReference>